<evidence type="ECO:0000256" key="2">
    <source>
        <dbReference type="ARBA" id="ARBA00022898"/>
    </source>
</evidence>
<comment type="caution">
    <text evidence="4">The sequence shown here is derived from an EMBL/GenBank/DDBJ whole genome shotgun (WGS) entry which is preliminary data.</text>
</comment>
<evidence type="ECO:0000256" key="1">
    <source>
        <dbReference type="ARBA" id="ARBA00006312"/>
    </source>
</evidence>
<dbReference type="InterPro" id="IPR015421">
    <property type="entry name" value="PyrdxlP-dep_Trfase_major"/>
</dbReference>
<dbReference type="SUPFAM" id="SSF53383">
    <property type="entry name" value="PLP-dependent transferases"/>
    <property type="match status" value="1"/>
</dbReference>
<dbReference type="Pfam" id="PF04864">
    <property type="entry name" value="Alliinase_C"/>
    <property type="match status" value="1"/>
</dbReference>
<dbReference type="InterPro" id="IPR015422">
    <property type="entry name" value="PyrdxlP-dep_Trfase_small"/>
</dbReference>
<evidence type="ECO:0000259" key="3">
    <source>
        <dbReference type="Pfam" id="PF04864"/>
    </source>
</evidence>
<gene>
    <name evidence="4" type="ORF">SLEP1_g32751</name>
</gene>
<keyword evidence="5" id="KW-1185">Reference proteome</keyword>
<feature type="domain" description="Alliinase C-terminal" evidence="3">
    <location>
        <begin position="1"/>
        <end position="172"/>
    </location>
</feature>
<dbReference type="Gene3D" id="3.90.1150.10">
    <property type="entry name" value="Aspartate Aminotransferase, domain 1"/>
    <property type="match status" value="1"/>
</dbReference>
<dbReference type="InterPro" id="IPR050478">
    <property type="entry name" value="Ethylene_sulfur-biosynth"/>
</dbReference>
<reference evidence="4 5" key="1">
    <citation type="journal article" date="2021" name="Commun. Biol.">
        <title>The genome of Shorea leprosula (Dipterocarpaceae) highlights the ecological relevance of drought in aseasonal tropical rainforests.</title>
        <authorList>
            <person name="Ng K.K.S."/>
            <person name="Kobayashi M.J."/>
            <person name="Fawcett J.A."/>
            <person name="Hatakeyama M."/>
            <person name="Paape T."/>
            <person name="Ng C.H."/>
            <person name="Ang C.C."/>
            <person name="Tnah L.H."/>
            <person name="Lee C.T."/>
            <person name="Nishiyama T."/>
            <person name="Sese J."/>
            <person name="O'Brien M.J."/>
            <person name="Copetti D."/>
            <person name="Mohd Noor M.I."/>
            <person name="Ong R.C."/>
            <person name="Putra M."/>
            <person name="Sireger I.Z."/>
            <person name="Indrioko S."/>
            <person name="Kosugi Y."/>
            <person name="Izuno A."/>
            <person name="Isagi Y."/>
            <person name="Lee S.L."/>
            <person name="Shimizu K.K."/>
        </authorList>
    </citation>
    <scope>NUCLEOTIDE SEQUENCE [LARGE SCALE GENOMIC DNA]</scope>
    <source>
        <strain evidence="4">214</strain>
    </source>
</reference>
<dbReference type="PANTHER" id="PTHR43795:SF15">
    <property type="entry name" value="TRYPTOPHAN AMINOTRANSFERASE-RELATED PROTEIN 1"/>
    <property type="match status" value="1"/>
</dbReference>
<dbReference type="GO" id="GO:0016846">
    <property type="term" value="F:carbon-sulfur lyase activity"/>
    <property type="evidence" value="ECO:0007669"/>
    <property type="project" value="InterPro"/>
</dbReference>
<dbReference type="AlphaFoldDB" id="A0AAV5KEC3"/>
<name>A0AAV5KEC3_9ROSI</name>
<protein>
    <recommendedName>
        <fullName evidence="3">Alliinase C-terminal domain-containing protein</fullName>
    </recommendedName>
</protein>
<accession>A0AAV5KEC3</accession>
<dbReference type="GO" id="GO:0006520">
    <property type="term" value="P:amino acid metabolic process"/>
    <property type="evidence" value="ECO:0007669"/>
    <property type="project" value="TreeGrafter"/>
</dbReference>
<dbReference type="PANTHER" id="PTHR43795">
    <property type="entry name" value="BIFUNCTIONAL ASPARTATE AMINOTRANSFERASE AND GLUTAMATE/ASPARTATE-PREPHENATE AMINOTRANSFERASE-RELATED"/>
    <property type="match status" value="1"/>
</dbReference>
<dbReference type="InterPro" id="IPR015424">
    <property type="entry name" value="PyrdxlP-dep_Trfase"/>
</dbReference>
<dbReference type="InterPro" id="IPR006948">
    <property type="entry name" value="Alliinase_C"/>
</dbReference>
<sequence length="177" mass="20634">MLFTFSKCTGHAGSRIGWAIVKDERIARRMTKFIELSSIGVSKESQLRAAKILEVISDDGLQNFGFENFFEYSHRVMAERWERLREVVESSEIFRLPEYPEDFCNFNKELTRSCPAFAWLESKEGRDMESLFKEHKILTRSGMRFGSEVKHVRISMVSREEMFDLFLERLAAIGKSA</sequence>
<keyword evidence="2" id="KW-0663">Pyridoxal phosphate</keyword>
<dbReference type="Gene3D" id="3.40.640.10">
    <property type="entry name" value="Type I PLP-dependent aspartate aminotransferase-like (Major domain)"/>
    <property type="match status" value="1"/>
</dbReference>
<organism evidence="4 5">
    <name type="scientific">Rubroshorea leprosula</name>
    <dbReference type="NCBI Taxonomy" id="152421"/>
    <lineage>
        <taxon>Eukaryota</taxon>
        <taxon>Viridiplantae</taxon>
        <taxon>Streptophyta</taxon>
        <taxon>Embryophyta</taxon>
        <taxon>Tracheophyta</taxon>
        <taxon>Spermatophyta</taxon>
        <taxon>Magnoliopsida</taxon>
        <taxon>eudicotyledons</taxon>
        <taxon>Gunneridae</taxon>
        <taxon>Pentapetalae</taxon>
        <taxon>rosids</taxon>
        <taxon>malvids</taxon>
        <taxon>Malvales</taxon>
        <taxon>Dipterocarpaceae</taxon>
        <taxon>Rubroshorea</taxon>
    </lineage>
</organism>
<evidence type="ECO:0000313" key="5">
    <source>
        <dbReference type="Proteomes" id="UP001054252"/>
    </source>
</evidence>
<proteinExistence type="inferred from homology"/>
<dbReference type="EMBL" id="BPVZ01000061">
    <property type="protein sequence ID" value="GKV22946.1"/>
    <property type="molecule type" value="Genomic_DNA"/>
</dbReference>
<evidence type="ECO:0000313" key="4">
    <source>
        <dbReference type="EMBL" id="GKV22946.1"/>
    </source>
</evidence>
<comment type="similarity">
    <text evidence="1">Belongs to the alliinase family.</text>
</comment>
<dbReference type="Proteomes" id="UP001054252">
    <property type="component" value="Unassembled WGS sequence"/>
</dbReference>
<dbReference type="GO" id="GO:0008483">
    <property type="term" value="F:transaminase activity"/>
    <property type="evidence" value="ECO:0007669"/>
    <property type="project" value="TreeGrafter"/>
</dbReference>